<keyword evidence="1" id="KW-0472">Membrane</keyword>
<protein>
    <recommendedName>
        <fullName evidence="3">PorV/PorQ family protein</fullName>
    </recommendedName>
</protein>
<keyword evidence="1" id="KW-0812">Transmembrane</keyword>
<sequence>MNSDLDIKIIIIIILLPVIFTPVLYSNNKLQAATPFPMIPVASSPNPVGSGARAIGMGGAFIAIADDATAASWNPAGLIQLERPELSIVGAYFSRKEDFSSNIHPESDNKGMIDGLNINYFSTSYPFKFYRNMVVSLNYQRLYEFQRGFDYLLDYSSQGVNLEQDTLYSQSGYIGALGLAIAIELTPMFSFGATLNIWTEKLLWKNGWEGTYTIYGVETNGEEP</sequence>
<evidence type="ECO:0008006" key="3">
    <source>
        <dbReference type="Google" id="ProtNLM"/>
    </source>
</evidence>
<gene>
    <name evidence="2" type="ORF">S06H3_20026</name>
</gene>
<evidence type="ECO:0000256" key="1">
    <source>
        <dbReference type="SAM" id="Phobius"/>
    </source>
</evidence>
<dbReference type="EMBL" id="BARV01010323">
    <property type="protein sequence ID" value="GAI10837.1"/>
    <property type="molecule type" value="Genomic_DNA"/>
</dbReference>
<name>X1KUS0_9ZZZZ</name>
<keyword evidence="1" id="KW-1133">Transmembrane helix</keyword>
<organism evidence="2">
    <name type="scientific">marine sediment metagenome</name>
    <dbReference type="NCBI Taxonomy" id="412755"/>
    <lineage>
        <taxon>unclassified sequences</taxon>
        <taxon>metagenomes</taxon>
        <taxon>ecological metagenomes</taxon>
    </lineage>
</organism>
<dbReference type="AlphaFoldDB" id="X1KUS0"/>
<comment type="caution">
    <text evidence="2">The sequence shown here is derived from an EMBL/GenBank/DDBJ whole genome shotgun (WGS) entry which is preliminary data.</text>
</comment>
<accession>X1KUS0</accession>
<proteinExistence type="predicted"/>
<reference evidence="2" key="1">
    <citation type="journal article" date="2014" name="Front. Microbiol.">
        <title>High frequency of phylogenetically diverse reductive dehalogenase-homologous genes in deep subseafloor sedimentary metagenomes.</title>
        <authorList>
            <person name="Kawai M."/>
            <person name="Futagami T."/>
            <person name="Toyoda A."/>
            <person name="Takaki Y."/>
            <person name="Nishi S."/>
            <person name="Hori S."/>
            <person name="Arai W."/>
            <person name="Tsubouchi T."/>
            <person name="Morono Y."/>
            <person name="Uchiyama I."/>
            <person name="Ito T."/>
            <person name="Fujiyama A."/>
            <person name="Inagaki F."/>
            <person name="Takami H."/>
        </authorList>
    </citation>
    <scope>NUCLEOTIDE SEQUENCE</scope>
    <source>
        <strain evidence="2">Expedition CK06-06</strain>
    </source>
</reference>
<evidence type="ECO:0000313" key="2">
    <source>
        <dbReference type="EMBL" id="GAI10837.1"/>
    </source>
</evidence>
<feature type="transmembrane region" description="Helical" evidence="1">
    <location>
        <begin position="7"/>
        <end position="25"/>
    </location>
</feature>
<feature type="non-terminal residue" evidence="2">
    <location>
        <position position="224"/>
    </location>
</feature>
<dbReference type="Gene3D" id="2.40.160.60">
    <property type="entry name" value="Outer membrane protein transport protein (OMPP1/FadL/TodX)"/>
    <property type="match status" value="1"/>
</dbReference>
<dbReference type="SUPFAM" id="SSF56935">
    <property type="entry name" value="Porins"/>
    <property type="match status" value="1"/>
</dbReference>